<dbReference type="Proteomes" id="UP001597391">
    <property type="component" value="Unassembled WGS sequence"/>
</dbReference>
<dbReference type="InterPro" id="IPR041657">
    <property type="entry name" value="HTH_17"/>
</dbReference>
<evidence type="ECO:0000259" key="1">
    <source>
        <dbReference type="Pfam" id="PF12728"/>
    </source>
</evidence>
<organism evidence="2 3">
    <name type="scientific">Populibacterium corticicola</name>
    <dbReference type="NCBI Taxonomy" id="1812826"/>
    <lineage>
        <taxon>Bacteria</taxon>
        <taxon>Bacillati</taxon>
        <taxon>Actinomycetota</taxon>
        <taxon>Actinomycetes</taxon>
        <taxon>Micrococcales</taxon>
        <taxon>Jonesiaceae</taxon>
        <taxon>Populibacterium</taxon>
    </lineage>
</organism>
<keyword evidence="3" id="KW-1185">Reference proteome</keyword>
<accession>A0ABW5XBB5</accession>
<evidence type="ECO:0000313" key="3">
    <source>
        <dbReference type="Proteomes" id="UP001597391"/>
    </source>
</evidence>
<proteinExistence type="predicted"/>
<comment type="caution">
    <text evidence="2">The sequence shown here is derived from an EMBL/GenBank/DDBJ whole genome shotgun (WGS) entry which is preliminary data.</text>
</comment>
<dbReference type="InterPro" id="IPR010093">
    <property type="entry name" value="SinI_DNA-bd"/>
</dbReference>
<dbReference type="SUPFAM" id="SSF46955">
    <property type="entry name" value="Putative DNA-binding domain"/>
    <property type="match status" value="1"/>
</dbReference>
<feature type="domain" description="Helix-turn-helix" evidence="1">
    <location>
        <begin position="80"/>
        <end position="130"/>
    </location>
</feature>
<evidence type="ECO:0000313" key="2">
    <source>
        <dbReference type="EMBL" id="MFD2839735.1"/>
    </source>
</evidence>
<dbReference type="InterPro" id="IPR009061">
    <property type="entry name" value="DNA-bd_dom_put_sf"/>
</dbReference>
<sequence>MASTVARPQNVSHLVEPPQDLREMLELARFLENHESPALLLGPDGEQIPLPMQAYEVLRQVVSAMERGASVSIEPVDRRLTTQQAADLLGVSRNTLIRLLDEHELAFERLGDSRHRRLRLHDVLAYRERKNAERRSRLDEMTRQAVEDGLYDVDADTYKEVLAEARKN</sequence>
<gene>
    <name evidence="2" type="ORF">ACFSYH_04025</name>
</gene>
<reference evidence="3" key="1">
    <citation type="journal article" date="2019" name="Int. J. Syst. Evol. Microbiol.">
        <title>The Global Catalogue of Microorganisms (GCM) 10K type strain sequencing project: providing services to taxonomists for standard genome sequencing and annotation.</title>
        <authorList>
            <consortium name="The Broad Institute Genomics Platform"/>
            <consortium name="The Broad Institute Genome Sequencing Center for Infectious Disease"/>
            <person name="Wu L."/>
            <person name="Ma J."/>
        </authorList>
    </citation>
    <scope>NUCLEOTIDE SEQUENCE [LARGE SCALE GENOMIC DNA]</scope>
    <source>
        <strain evidence="3">KCTC 33576</strain>
    </source>
</reference>
<dbReference type="RefSeq" id="WP_377465283.1">
    <property type="nucleotide sequence ID" value="NZ_JBHUOP010000002.1"/>
</dbReference>
<protein>
    <submittedName>
        <fullName evidence="2">Helix-turn-helix domain-containing protein</fullName>
    </submittedName>
</protein>
<dbReference type="Pfam" id="PF12728">
    <property type="entry name" value="HTH_17"/>
    <property type="match status" value="1"/>
</dbReference>
<name>A0ABW5XBB5_9MICO</name>
<dbReference type="NCBIfam" id="TIGR01764">
    <property type="entry name" value="excise"/>
    <property type="match status" value="1"/>
</dbReference>
<dbReference type="EMBL" id="JBHUOP010000002">
    <property type="protein sequence ID" value="MFD2839735.1"/>
    <property type="molecule type" value="Genomic_DNA"/>
</dbReference>
<dbReference type="Gene3D" id="1.10.1660.10">
    <property type="match status" value="1"/>
</dbReference>